<gene>
    <name evidence="2" type="ORF">GCM10011333_15640</name>
</gene>
<protein>
    <submittedName>
        <fullName evidence="2">Uncharacterized protein</fullName>
    </submittedName>
</protein>
<keyword evidence="1" id="KW-0812">Transmembrane</keyword>
<reference evidence="2" key="1">
    <citation type="journal article" date="2014" name="Int. J. Syst. Evol. Microbiol.">
        <title>Complete genome sequence of Corynebacterium casei LMG S-19264T (=DSM 44701T), isolated from a smear-ripened cheese.</title>
        <authorList>
            <consortium name="US DOE Joint Genome Institute (JGI-PGF)"/>
            <person name="Walter F."/>
            <person name="Albersmeier A."/>
            <person name="Kalinowski J."/>
            <person name="Ruckert C."/>
        </authorList>
    </citation>
    <scope>NUCLEOTIDE SEQUENCE</scope>
    <source>
        <strain evidence="2">CGMCC 1.12785</strain>
    </source>
</reference>
<dbReference type="AlphaFoldDB" id="A0A8J2XG34"/>
<sequence length="128" mass="13555">MDLVRSWVLAAAVYLALNFTLSVTVGYGGWTALLYALCPFLAGIAASAYHAERGTGGWGRHLLAVLPVPLGLEVYGVLLHLIPRDLRDWGLLLGQLGTATLATAAGLGVVMLTRLLLASRSEHEPYAG</sequence>
<dbReference type="Proteomes" id="UP000616114">
    <property type="component" value="Unassembled WGS sequence"/>
</dbReference>
<reference evidence="2" key="2">
    <citation type="submission" date="2020-09" db="EMBL/GenBank/DDBJ databases">
        <authorList>
            <person name="Sun Q."/>
            <person name="Zhou Y."/>
        </authorList>
    </citation>
    <scope>NUCLEOTIDE SEQUENCE</scope>
    <source>
        <strain evidence="2">CGMCC 1.12785</strain>
    </source>
</reference>
<evidence type="ECO:0000256" key="1">
    <source>
        <dbReference type="SAM" id="Phobius"/>
    </source>
</evidence>
<organism evidence="2 3">
    <name type="scientific">Sediminivirga luteola</name>
    <dbReference type="NCBI Taxonomy" id="1774748"/>
    <lineage>
        <taxon>Bacteria</taxon>
        <taxon>Bacillati</taxon>
        <taxon>Actinomycetota</taxon>
        <taxon>Actinomycetes</taxon>
        <taxon>Micrococcales</taxon>
        <taxon>Brevibacteriaceae</taxon>
        <taxon>Sediminivirga</taxon>
    </lineage>
</organism>
<keyword evidence="1" id="KW-1133">Transmembrane helix</keyword>
<evidence type="ECO:0000313" key="3">
    <source>
        <dbReference type="Proteomes" id="UP000616114"/>
    </source>
</evidence>
<feature type="transmembrane region" description="Helical" evidence="1">
    <location>
        <begin position="62"/>
        <end position="83"/>
    </location>
</feature>
<dbReference type="EMBL" id="BMFY01000005">
    <property type="protein sequence ID" value="GGA13520.1"/>
    <property type="molecule type" value="Genomic_DNA"/>
</dbReference>
<proteinExistence type="predicted"/>
<evidence type="ECO:0000313" key="2">
    <source>
        <dbReference type="EMBL" id="GGA13520.1"/>
    </source>
</evidence>
<keyword evidence="3" id="KW-1185">Reference proteome</keyword>
<feature type="transmembrane region" description="Helical" evidence="1">
    <location>
        <begin position="89"/>
        <end position="112"/>
    </location>
</feature>
<dbReference type="RefSeq" id="WP_188550361.1">
    <property type="nucleotide sequence ID" value="NZ_BMFY01000005.1"/>
</dbReference>
<comment type="caution">
    <text evidence="2">The sequence shown here is derived from an EMBL/GenBank/DDBJ whole genome shotgun (WGS) entry which is preliminary data.</text>
</comment>
<name>A0A8J2XG34_9MICO</name>
<feature type="transmembrane region" description="Helical" evidence="1">
    <location>
        <begin position="32"/>
        <end position="50"/>
    </location>
</feature>
<keyword evidence="1" id="KW-0472">Membrane</keyword>
<accession>A0A8J2XG34</accession>